<dbReference type="InterPro" id="IPR014186">
    <property type="entry name" value="S-formylglutathione_hydrol"/>
</dbReference>
<dbReference type="RefSeq" id="WP_065226256.1">
    <property type="nucleotide sequence ID" value="NZ_CP015229.1"/>
</dbReference>
<dbReference type="NCBIfam" id="TIGR02821">
    <property type="entry name" value="fghA_ester_D"/>
    <property type="match status" value="1"/>
</dbReference>
<feature type="active site" description="Charge relay system" evidence="6">
    <location>
        <position position="145"/>
    </location>
</feature>
<dbReference type="GO" id="GO:0046294">
    <property type="term" value="P:formaldehyde catabolic process"/>
    <property type="evidence" value="ECO:0007669"/>
    <property type="project" value="InterPro"/>
</dbReference>
<evidence type="ECO:0000256" key="4">
    <source>
        <dbReference type="ARBA" id="ARBA00047590"/>
    </source>
</evidence>
<dbReference type="EMBL" id="AASZRA010000003">
    <property type="protein sequence ID" value="EFI6951217.1"/>
    <property type="molecule type" value="Genomic_DNA"/>
</dbReference>
<dbReference type="EC" id="3.1.2.12" evidence="5 7"/>
<feature type="active site" description="Charge relay system" evidence="6">
    <location>
        <position position="221"/>
    </location>
</feature>
<sequence>MELIEKHASFGGWQNVYRHYSQSLKCEMNVGVYLPPKAANEKLPVLYWLSGLTCNEQNFITKSGMQRYAAEHNIIVVAPDTSPRGSHVADADRYDLGQGAGFYLNATQAPWNENYKMYDYIRNELPDLVMHHFPATARKSISGHSMGGLGALVLALRNPDEYVSVSAFSPIVSPSQVPWGQQAFAAYLGENKDAWLDYDPMSLISQGQRVAEIMVDQGLNDDFYAEQLRTQNLEKICQEMNIKTLIRYHEGYDHSYYFVSSLIGEHIAYHANKLNMRW</sequence>
<dbReference type="FunFam" id="3.40.50.1820:FF:000002">
    <property type="entry name" value="S-formylglutathione hydrolase"/>
    <property type="match status" value="1"/>
</dbReference>
<dbReference type="InterPro" id="IPR000801">
    <property type="entry name" value="Esterase-like"/>
</dbReference>
<gene>
    <name evidence="8" type="primary">fghA</name>
    <name evidence="8" type="ORF">BCB93_000800</name>
</gene>
<organism evidence="8 9">
    <name type="scientific">Escherichia coli</name>
    <dbReference type="NCBI Taxonomy" id="562"/>
    <lineage>
        <taxon>Bacteria</taxon>
        <taxon>Pseudomonadati</taxon>
        <taxon>Pseudomonadota</taxon>
        <taxon>Gammaproteobacteria</taxon>
        <taxon>Enterobacterales</taxon>
        <taxon>Enterobacteriaceae</taxon>
        <taxon>Escherichia</taxon>
    </lineage>
</organism>
<reference evidence="8" key="1">
    <citation type="submission" date="2020-02" db="EMBL/GenBank/DDBJ databases">
        <authorList>
            <consortium name="GenomeTrakr network: Whole genome sequencing for foodborne pathogen traceback"/>
        </authorList>
    </citation>
    <scope>NUCLEOTIDE SEQUENCE</scope>
    <source>
        <strain evidence="8">CFSAN046653</strain>
    </source>
</reference>
<dbReference type="GO" id="GO:0052689">
    <property type="term" value="F:carboxylic ester hydrolase activity"/>
    <property type="evidence" value="ECO:0007669"/>
    <property type="project" value="UniProtKB-KW"/>
</dbReference>
<accession>A0AAI9B474</accession>
<dbReference type="PANTHER" id="PTHR10061">
    <property type="entry name" value="S-FORMYLGLUTATHIONE HYDROLASE"/>
    <property type="match status" value="1"/>
</dbReference>
<protein>
    <recommendedName>
        <fullName evidence="5 7">S-formylglutathione hydrolase</fullName>
        <ecNumber evidence="5 7">3.1.2.12</ecNumber>
    </recommendedName>
</protein>
<dbReference type="PANTHER" id="PTHR10061:SF0">
    <property type="entry name" value="S-FORMYLGLUTATHIONE HYDROLASE"/>
    <property type="match status" value="1"/>
</dbReference>
<comment type="function">
    <text evidence="7">Serine hydrolase involved in the detoxification of formaldehyde.</text>
</comment>
<dbReference type="GO" id="GO:0018738">
    <property type="term" value="F:S-formylglutathione hydrolase activity"/>
    <property type="evidence" value="ECO:0007669"/>
    <property type="project" value="UniProtKB-UniRule"/>
</dbReference>
<dbReference type="Pfam" id="PF00756">
    <property type="entry name" value="Esterase"/>
    <property type="match status" value="1"/>
</dbReference>
<dbReference type="SUPFAM" id="SSF53474">
    <property type="entry name" value="alpha/beta-Hydrolases"/>
    <property type="match status" value="1"/>
</dbReference>
<keyword evidence="2 7" id="KW-0719">Serine esterase</keyword>
<evidence type="ECO:0000256" key="6">
    <source>
        <dbReference type="PIRSR" id="PIRSR614186-1"/>
    </source>
</evidence>
<name>A0AAI9B474_ECOLX</name>
<dbReference type="AlphaFoldDB" id="A0AAI9B474"/>
<feature type="active site" description="Charge relay system" evidence="6">
    <location>
        <position position="254"/>
    </location>
</feature>
<dbReference type="GO" id="GO:0005829">
    <property type="term" value="C:cytosol"/>
    <property type="evidence" value="ECO:0007669"/>
    <property type="project" value="TreeGrafter"/>
</dbReference>
<evidence type="ECO:0000256" key="7">
    <source>
        <dbReference type="RuleBase" id="RU363068"/>
    </source>
</evidence>
<dbReference type="InterPro" id="IPR029058">
    <property type="entry name" value="AB_hydrolase_fold"/>
</dbReference>
<evidence type="ECO:0000256" key="3">
    <source>
        <dbReference type="ARBA" id="ARBA00022801"/>
    </source>
</evidence>
<dbReference type="Proteomes" id="UP000775646">
    <property type="component" value="Unassembled WGS sequence"/>
</dbReference>
<comment type="similarity">
    <text evidence="1 7">Belongs to the esterase D family.</text>
</comment>
<evidence type="ECO:0000313" key="9">
    <source>
        <dbReference type="Proteomes" id="UP000775646"/>
    </source>
</evidence>
<comment type="catalytic activity">
    <reaction evidence="4 7">
        <text>S-formylglutathione + H2O = formate + glutathione + H(+)</text>
        <dbReference type="Rhea" id="RHEA:14961"/>
        <dbReference type="ChEBI" id="CHEBI:15377"/>
        <dbReference type="ChEBI" id="CHEBI:15378"/>
        <dbReference type="ChEBI" id="CHEBI:15740"/>
        <dbReference type="ChEBI" id="CHEBI:57688"/>
        <dbReference type="ChEBI" id="CHEBI:57925"/>
        <dbReference type="EC" id="3.1.2.12"/>
    </reaction>
</comment>
<evidence type="ECO:0000256" key="2">
    <source>
        <dbReference type="ARBA" id="ARBA00022487"/>
    </source>
</evidence>
<evidence type="ECO:0000256" key="1">
    <source>
        <dbReference type="ARBA" id="ARBA00005622"/>
    </source>
</evidence>
<evidence type="ECO:0000313" key="8">
    <source>
        <dbReference type="EMBL" id="EFI6951217.1"/>
    </source>
</evidence>
<comment type="caution">
    <text evidence="8">The sequence shown here is derived from an EMBL/GenBank/DDBJ whole genome shotgun (WGS) entry which is preliminary data.</text>
</comment>
<evidence type="ECO:0000256" key="5">
    <source>
        <dbReference type="NCBIfam" id="TIGR02821"/>
    </source>
</evidence>
<dbReference type="Gene3D" id="3.40.50.1820">
    <property type="entry name" value="alpha/beta hydrolase"/>
    <property type="match status" value="1"/>
</dbReference>
<proteinExistence type="inferred from homology"/>
<keyword evidence="3 7" id="KW-0378">Hydrolase</keyword>